<dbReference type="InterPro" id="IPR012962">
    <property type="entry name" value="Pept_M54_archaemetzincn"/>
</dbReference>
<keyword evidence="1 6" id="KW-0645">Protease</keyword>
<dbReference type="InterPro" id="IPR012091">
    <property type="entry name" value="Pept_M54_archaemetzncn_arc/bac"/>
</dbReference>
<dbReference type="InterPro" id="IPR024079">
    <property type="entry name" value="MetalloPept_cat_dom_sf"/>
</dbReference>
<dbReference type="PANTHER" id="PTHR15910:SF1">
    <property type="entry name" value="ARCHAEMETZINCIN-2"/>
    <property type="match status" value="1"/>
</dbReference>
<dbReference type="SUPFAM" id="SSF55486">
    <property type="entry name" value="Metalloproteases ('zincins'), catalytic domain"/>
    <property type="match status" value="1"/>
</dbReference>
<organism evidence="7 8">
    <name type="scientific">Methanoculleus frigidifontis</name>
    <dbReference type="NCBI Taxonomy" id="2584085"/>
    <lineage>
        <taxon>Archaea</taxon>
        <taxon>Methanobacteriati</taxon>
        <taxon>Methanobacteriota</taxon>
        <taxon>Stenosarchaea group</taxon>
        <taxon>Methanomicrobia</taxon>
        <taxon>Methanomicrobiales</taxon>
        <taxon>Methanomicrobiaceae</taxon>
        <taxon>Methanoculleus</taxon>
    </lineage>
</organism>
<dbReference type="Pfam" id="PF07998">
    <property type="entry name" value="Peptidase_M54"/>
    <property type="match status" value="1"/>
</dbReference>
<dbReference type="RefSeq" id="WP_301664156.1">
    <property type="nucleotide sequence ID" value="NZ_VCYH01000005.1"/>
</dbReference>
<dbReference type="NCBIfam" id="NF033823">
    <property type="entry name" value="archmetzin"/>
    <property type="match status" value="1"/>
</dbReference>
<proteinExistence type="inferred from homology"/>
<accession>A0ABT8MAV4</accession>
<dbReference type="PANTHER" id="PTHR15910">
    <property type="entry name" value="ARCHAEMETZINCIN"/>
    <property type="match status" value="1"/>
</dbReference>
<reference evidence="7" key="1">
    <citation type="submission" date="2019-05" db="EMBL/GenBank/DDBJ databases">
        <title>Methanoculleus sp. FWC-SCC1, a methanogenic archaeon isolated from deep marine cold seep.</title>
        <authorList>
            <person name="Chen Y.-W."/>
            <person name="Chen S.-C."/>
            <person name="Teng N.-H."/>
            <person name="Lai M.-C."/>
        </authorList>
    </citation>
    <scope>NUCLEOTIDE SEQUENCE</scope>
    <source>
        <strain evidence="7">FWC-SCC1</strain>
    </source>
</reference>
<dbReference type="Proteomes" id="UP001168338">
    <property type="component" value="Unassembled WGS sequence"/>
</dbReference>
<gene>
    <name evidence="6" type="primary">amzA</name>
    <name evidence="7" type="ORF">FGU65_09015</name>
</gene>
<comment type="cofactor">
    <cofactor evidence="6">
        <name>Zn(2+)</name>
        <dbReference type="ChEBI" id="CHEBI:29105"/>
    </cofactor>
    <text evidence="6">Binds 2 Zn(2+) ions per subunit. One is catalytic, whereas the other seems to have a structural role.</text>
</comment>
<dbReference type="CDD" id="cd11375">
    <property type="entry name" value="Peptidase_M54"/>
    <property type="match status" value="1"/>
</dbReference>
<evidence type="ECO:0000256" key="1">
    <source>
        <dbReference type="ARBA" id="ARBA00022670"/>
    </source>
</evidence>
<keyword evidence="3 6" id="KW-0378">Hydrolase</keyword>
<evidence type="ECO:0000256" key="4">
    <source>
        <dbReference type="ARBA" id="ARBA00022833"/>
    </source>
</evidence>
<feature type="binding site" evidence="6">
    <location>
        <position position="128"/>
    </location>
    <ligand>
        <name>Zn(2+)</name>
        <dbReference type="ChEBI" id="CHEBI:29105"/>
        <label>1</label>
        <note>catalytic</note>
    </ligand>
</feature>
<sequence>MSIILIPVENLEPGLLPDLREALRRIFREEVATGEMVRLPERARNDLRDQYEAETVLDAVARLGQGTGGDRRLGITDADLYVPGLNFIFGLAKQRDAVISLHRLRQSFYGLFDDRKIFCHRVLVEAVHELGHTYGLPHCRNPACVMHFSSTIAETDRKGPGFCPSCHRNIAAVPIRR</sequence>
<feature type="binding site" evidence="6">
    <location>
        <position position="163"/>
    </location>
    <ligand>
        <name>Zn(2+)</name>
        <dbReference type="ChEBI" id="CHEBI:29105"/>
        <label>2</label>
    </ligand>
</feature>
<dbReference type="EMBL" id="VCYH01000005">
    <property type="protein sequence ID" value="MDN7025025.1"/>
    <property type="molecule type" value="Genomic_DNA"/>
</dbReference>
<comment type="caution">
    <text evidence="7">The sequence shown here is derived from an EMBL/GenBank/DDBJ whole genome shotgun (WGS) entry which is preliminary data.</text>
</comment>
<keyword evidence="2 6" id="KW-0479">Metal-binding</keyword>
<evidence type="ECO:0000313" key="8">
    <source>
        <dbReference type="Proteomes" id="UP001168338"/>
    </source>
</evidence>
<feature type="binding site" evidence="6">
    <location>
        <position position="144"/>
    </location>
    <ligand>
        <name>Zn(2+)</name>
        <dbReference type="ChEBI" id="CHEBI:29105"/>
        <label>2</label>
    </ligand>
</feature>
<dbReference type="Gene3D" id="3.40.390.10">
    <property type="entry name" value="Collagenase (Catalytic Domain)"/>
    <property type="match status" value="1"/>
</dbReference>
<keyword evidence="8" id="KW-1185">Reference proteome</keyword>
<comment type="similarity">
    <text evidence="6">Belongs to the peptidase M54 family.</text>
</comment>
<evidence type="ECO:0000256" key="3">
    <source>
        <dbReference type="ARBA" id="ARBA00022801"/>
    </source>
</evidence>
<dbReference type="GO" id="GO:0008237">
    <property type="term" value="F:metallopeptidase activity"/>
    <property type="evidence" value="ECO:0007669"/>
    <property type="project" value="UniProtKB-KW"/>
</dbReference>
<dbReference type="EC" id="3.4.-.-" evidence="6"/>
<feature type="binding site" evidence="6">
    <location>
        <position position="166"/>
    </location>
    <ligand>
        <name>Zn(2+)</name>
        <dbReference type="ChEBI" id="CHEBI:29105"/>
        <label>2</label>
    </ligand>
</feature>
<feature type="binding site" evidence="6">
    <location>
        <position position="132"/>
    </location>
    <ligand>
        <name>Zn(2+)</name>
        <dbReference type="ChEBI" id="CHEBI:29105"/>
        <label>1</label>
        <note>catalytic</note>
    </ligand>
</feature>
<dbReference type="PIRSF" id="PIRSF005785">
    <property type="entry name" value="Zn-prot_arch"/>
    <property type="match status" value="1"/>
</dbReference>
<keyword evidence="4 6" id="KW-0862">Zinc</keyword>
<evidence type="ECO:0000256" key="2">
    <source>
        <dbReference type="ARBA" id="ARBA00022723"/>
    </source>
</evidence>
<name>A0ABT8MAV4_9EURY</name>
<protein>
    <recommendedName>
        <fullName evidence="6">Archaemetzincin</fullName>
        <ecNumber evidence="6">3.4.-.-</ecNumber>
    </recommendedName>
</protein>
<feature type="binding site" evidence="6">
    <location>
        <position position="138"/>
    </location>
    <ligand>
        <name>Zn(2+)</name>
        <dbReference type="ChEBI" id="CHEBI:29105"/>
        <label>1</label>
        <note>catalytic</note>
    </ligand>
</feature>
<comment type="subunit">
    <text evidence="6">Monomer.</text>
</comment>
<dbReference type="HAMAP" id="MF_01842">
    <property type="entry name" value="Archaemetzincin"/>
    <property type="match status" value="1"/>
</dbReference>
<comment type="function">
    <text evidence="6">Probable zinc metalloprotease whose natural substrate is unknown.</text>
</comment>
<feature type="active site" description="Proton acceptor" evidence="6">
    <location>
        <position position="129"/>
    </location>
</feature>
<feature type="binding site" evidence="6">
    <location>
        <position position="139"/>
    </location>
    <ligand>
        <name>Zn(2+)</name>
        <dbReference type="ChEBI" id="CHEBI:29105"/>
        <label>2</label>
    </ligand>
</feature>
<keyword evidence="5 6" id="KW-0482">Metalloprotease</keyword>
<evidence type="ECO:0000313" key="7">
    <source>
        <dbReference type="EMBL" id="MDN7025025.1"/>
    </source>
</evidence>
<evidence type="ECO:0000256" key="5">
    <source>
        <dbReference type="ARBA" id="ARBA00023049"/>
    </source>
</evidence>
<evidence type="ECO:0000256" key="6">
    <source>
        <dbReference type="HAMAP-Rule" id="MF_01842"/>
    </source>
</evidence>